<evidence type="ECO:0000313" key="3">
    <source>
        <dbReference type="EMBL" id="KAJ2753938.1"/>
    </source>
</evidence>
<dbReference type="GO" id="GO:0015031">
    <property type="term" value="P:protein transport"/>
    <property type="evidence" value="ECO:0007669"/>
    <property type="project" value="UniProtKB-KW"/>
</dbReference>
<keyword evidence="1" id="KW-0653">Protein transport</keyword>
<feature type="domain" description="NTF2" evidence="2">
    <location>
        <begin position="16"/>
        <end position="121"/>
    </location>
</feature>
<dbReference type="Proteomes" id="UP001140011">
    <property type="component" value="Unassembled WGS sequence"/>
</dbReference>
<evidence type="ECO:0000256" key="1">
    <source>
        <dbReference type="RuleBase" id="RU369002"/>
    </source>
</evidence>
<keyword evidence="1" id="KW-0813">Transport</keyword>
<dbReference type="InterPro" id="IPR018222">
    <property type="entry name" value="Nuclear_transport_factor_2_euk"/>
</dbReference>
<comment type="function">
    <text evidence="1">Has a role in nuclear-cytoplasmic transport of proteins and mRNAs.</text>
</comment>
<comment type="caution">
    <text evidence="3">The sequence shown here is derived from an EMBL/GenBank/DDBJ whole genome shotgun (WGS) entry which is preliminary data.</text>
</comment>
<comment type="subcellular location">
    <subcellularLocation>
        <location evidence="1">Cytoplasm</location>
    </subcellularLocation>
    <subcellularLocation>
        <location evidence="1">Nucleus</location>
    </subcellularLocation>
</comment>
<dbReference type="GO" id="GO:0051028">
    <property type="term" value="P:mRNA transport"/>
    <property type="evidence" value="ECO:0007669"/>
    <property type="project" value="UniProtKB-UniRule"/>
</dbReference>
<keyword evidence="1" id="KW-0963">Cytoplasm</keyword>
<dbReference type="AlphaFoldDB" id="A0A9W8GZG8"/>
<protein>
    <recommendedName>
        <fullName evidence="1">Nuclear transport factor 2</fullName>
        <shortName evidence="1">NTF-2</shortName>
    </recommendedName>
</protein>
<dbReference type="Gene3D" id="3.10.450.50">
    <property type="match status" value="1"/>
</dbReference>
<organism evidence="3 4">
    <name type="scientific">Coemansia pectinata</name>
    <dbReference type="NCBI Taxonomy" id="1052879"/>
    <lineage>
        <taxon>Eukaryota</taxon>
        <taxon>Fungi</taxon>
        <taxon>Fungi incertae sedis</taxon>
        <taxon>Zoopagomycota</taxon>
        <taxon>Kickxellomycotina</taxon>
        <taxon>Kickxellomycetes</taxon>
        <taxon>Kickxellales</taxon>
        <taxon>Kickxellaceae</taxon>
        <taxon>Coemansia</taxon>
    </lineage>
</organism>
<keyword evidence="4" id="KW-1185">Reference proteome</keyword>
<accession>A0A9W8GZG8</accession>
<evidence type="ECO:0000259" key="2">
    <source>
        <dbReference type="PROSITE" id="PS50177"/>
    </source>
</evidence>
<reference evidence="3" key="1">
    <citation type="submission" date="2022-07" db="EMBL/GenBank/DDBJ databases">
        <title>Phylogenomic reconstructions and comparative analyses of Kickxellomycotina fungi.</title>
        <authorList>
            <person name="Reynolds N.K."/>
            <person name="Stajich J.E."/>
            <person name="Barry K."/>
            <person name="Grigoriev I.V."/>
            <person name="Crous P."/>
            <person name="Smith M.E."/>
        </authorList>
    </citation>
    <scope>NUCLEOTIDE SEQUENCE</scope>
    <source>
        <strain evidence="3">BCRC 34297</strain>
    </source>
</reference>
<dbReference type="InterPro" id="IPR032710">
    <property type="entry name" value="NTF2-like_dom_sf"/>
</dbReference>
<proteinExistence type="predicted"/>
<name>A0A9W8GZG8_9FUNG</name>
<dbReference type="EMBL" id="JANBUH010000151">
    <property type="protein sequence ID" value="KAJ2753938.1"/>
    <property type="molecule type" value="Genomic_DNA"/>
</dbReference>
<dbReference type="GO" id="GO:0006913">
    <property type="term" value="P:nucleocytoplasmic transport"/>
    <property type="evidence" value="ECO:0007669"/>
    <property type="project" value="UniProtKB-UniRule"/>
</dbReference>
<dbReference type="PANTHER" id="PTHR12612">
    <property type="entry name" value="NUCLEAR TRANSPORT FACTOR 2"/>
    <property type="match status" value="1"/>
</dbReference>
<evidence type="ECO:0000313" key="4">
    <source>
        <dbReference type="Proteomes" id="UP001140011"/>
    </source>
</evidence>
<gene>
    <name evidence="3" type="ORF">GGI19_002780</name>
</gene>
<dbReference type="PROSITE" id="PS50177">
    <property type="entry name" value="NTF2_DOMAIN"/>
    <property type="match status" value="1"/>
</dbReference>
<dbReference type="InterPro" id="IPR002075">
    <property type="entry name" value="NTF2_dom"/>
</dbReference>
<sequence>MFQQDAKQGASQSLSLGERFVDQYYSGFNKCGKYYQPTSKVMWNGNGYSGEQFKATVLPDLQRQLSGFEVTGFDCHALGDGPTLITVSGFVTIDRKERFSQTFIIERIGGLTYIQSDCFRIV</sequence>
<dbReference type="GO" id="GO:0005737">
    <property type="term" value="C:cytoplasm"/>
    <property type="evidence" value="ECO:0007669"/>
    <property type="project" value="UniProtKB-SubCell"/>
</dbReference>
<dbReference type="SUPFAM" id="SSF54427">
    <property type="entry name" value="NTF2-like"/>
    <property type="match status" value="1"/>
</dbReference>
<dbReference type="OrthoDB" id="25408at2759"/>
<dbReference type="Pfam" id="PF02136">
    <property type="entry name" value="NTF2"/>
    <property type="match status" value="1"/>
</dbReference>
<keyword evidence="1" id="KW-0539">Nucleus</keyword>
<dbReference type="InterPro" id="IPR045875">
    <property type="entry name" value="NTF2"/>
</dbReference>
<dbReference type="GO" id="GO:0005634">
    <property type="term" value="C:nucleus"/>
    <property type="evidence" value="ECO:0007669"/>
    <property type="project" value="UniProtKB-SubCell"/>
</dbReference>